<organism evidence="7 8">
    <name type="scientific">Umezawaea endophytica</name>
    <dbReference type="NCBI Taxonomy" id="1654476"/>
    <lineage>
        <taxon>Bacteria</taxon>
        <taxon>Bacillati</taxon>
        <taxon>Actinomycetota</taxon>
        <taxon>Actinomycetes</taxon>
        <taxon>Pseudonocardiales</taxon>
        <taxon>Pseudonocardiaceae</taxon>
        <taxon>Umezawaea</taxon>
    </lineage>
</organism>
<keyword evidence="2" id="KW-0489">Methyltransferase</keyword>
<evidence type="ECO:0000256" key="4">
    <source>
        <dbReference type="ARBA" id="ARBA00022691"/>
    </source>
</evidence>
<evidence type="ECO:0000313" key="8">
    <source>
        <dbReference type="Proteomes" id="UP001141259"/>
    </source>
</evidence>
<sequence>MSTLDVSVPRPNQGVWPGLSTPPNSPFKARIAEALFRRAVASLPVRVVMPDGVRFGAGGPDAPVMRIHRPSAFFHRLGADAKIGFGEAYMVGDWSSTALADLLSAFAAKLATLIHPKLQLMRRWVELRHPDSEANSVEGARENIHRHYDLSNDLFATFLDETMSYSSALFDEVGDRDLVPGQLRKIDGVLDYAGVREGSRVLEIGTGWGALAVRAAQRGATVTSLTISAEQRKLAQRRVAEAGLSDRVDIHLRDYREERGRYDAVVSVEMIEAVGVEYWPTYFGVLDRVLVPGGRVGLQAITMPHDRMLASAQSYTWIHKYVFPGGLIPSVQAIDKTVREHTGLRQEASRAFGLDYAETLRQWRETFLTRWDDINGLGFDETFKRMWEFYLAYSEAGFRVGYLDVRQFAYVKA</sequence>
<dbReference type="EMBL" id="JANYMP010000052">
    <property type="protein sequence ID" value="MCS7484715.1"/>
    <property type="molecule type" value="Genomic_DNA"/>
</dbReference>
<dbReference type="AlphaFoldDB" id="A0A9X2VXV9"/>
<dbReference type="GO" id="GO:0008610">
    <property type="term" value="P:lipid biosynthetic process"/>
    <property type="evidence" value="ECO:0007669"/>
    <property type="project" value="InterPro"/>
</dbReference>
<dbReference type="GO" id="GO:0008168">
    <property type="term" value="F:methyltransferase activity"/>
    <property type="evidence" value="ECO:0007669"/>
    <property type="project" value="UniProtKB-KW"/>
</dbReference>
<keyword evidence="4" id="KW-0949">S-adenosyl-L-methionine</keyword>
<dbReference type="Proteomes" id="UP001141259">
    <property type="component" value="Unassembled WGS sequence"/>
</dbReference>
<accession>A0A9X2VXV9</accession>
<dbReference type="PANTHER" id="PTHR43667">
    <property type="entry name" value="CYCLOPROPANE-FATTY-ACYL-PHOSPHOLIPID SYNTHASE"/>
    <property type="match status" value="1"/>
</dbReference>
<evidence type="ECO:0000256" key="3">
    <source>
        <dbReference type="ARBA" id="ARBA00022679"/>
    </source>
</evidence>
<dbReference type="GO" id="GO:0032259">
    <property type="term" value="P:methylation"/>
    <property type="evidence" value="ECO:0007669"/>
    <property type="project" value="UniProtKB-KW"/>
</dbReference>
<evidence type="ECO:0000313" key="7">
    <source>
        <dbReference type="EMBL" id="MCS7484715.1"/>
    </source>
</evidence>
<dbReference type="CDD" id="cd02440">
    <property type="entry name" value="AdoMet_MTases"/>
    <property type="match status" value="1"/>
</dbReference>
<keyword evidence="8" id="KW-1185">Reference proteome</keyword>
<gene>
    <name evidence="7" type="ORF">NZH93_48480</name>
</gene>
<comment type="caution">
    <text evidence="7">The sequence shown here is derived from an EMBL/GenBank/DDBJ whole genome shotgun (WGS) entry which is preliminary data.</text>
</comment>
<evidence type="ECO:0000256" key="6">
    <source>
        <dbReference type="SAM" id="MobiDB-lite"/>
    </source>
</evidence>
<evidence type="ECO:0000256" key="2">
    <source>
        <dbReference type="ARBA" id="ARBA00022603"/>
    </source>
</evidence>
<name>A0A9X2VXV9_9PSEU</name>
<dbReference type="Pfam" id="PF02353">
    <property type="entry name" value="CMAS"/>
    <property type="match status" value="1"/>
</dbReference>
<evidence type="ECO:0000256" key="1">
    <source>
        <dbReference type="ARBA" id="ARBA00010815"/>
    </source>
</evidence>
<feature type="region of interest" description="Disordered" evidence="6">
    <location>
        <begin position="1"/>
        <end position="21"/>
    </location>
</feature>
<comment type="similarity">
    <text evidence="1">Belongs to the CFA/CMAS family.</text>
</comment>
<protein>
    <submittedName>
        <fullName evidence="7">Cyclopropane-fatty-acyl-phospholipid synthase family protein</fullName>
    </submittedName>
</protein>
<dbReference type="PANTHER" id="PTHR43667:SF2">
    <property type="entry name" value="FATTY ACID C-METHYL TRANSFERASE"/>
    <property type="match status" value="1"/>
</dbReference>
<dbReference type="PIRSF" id="PIRSF003085">
    <property type="entry name" value="CMAS"/>
    <property type="match status" value="1"/>
</dbReference>
<dbReference type="InterPro" id="IPR003333">
    <property type="entry name" value="CMAS"/>
</dbReference>
<keyword evidence="5" id="KW-0443">Lipid metabolism</keyword>
<reference evidence="7" key="1">
    <citation type="submission" date="2022-08" db="EMBL/GenBank/DDBJ databases">
        <authorList>
            <person name="Tistechok S."/>
            <person name="Samborskyy M."/>
            <person name="Roman I."/>
        </authorList>
    </citation>
    <scope>NUCLEOTIDE SEQUENCE</scope>
    <source>
        <strain evidence="7">DSM 103496</strain>
    </source>
</reference>
<dbReference type="RefSeq" id="WP_259630161.1">
    <property type="nucleotide sequence ID" value="NZ_JANYMP010000052.1"/>
</dbReference>
<proteinExistence type="inferred from homology"/>
<evidence type="ECO:0000256" key="5">
    <source>
        <dbReference type="ARBA" id="ARBA00023098"/>
    </source>
</evidence>
<dbReference type="InterPro" id="IPR050723">
    <property type="entry name" value="CFA/CMAS"/>
</dbReference>
<keyword evidence="3" id="KW-0808">Transferase</keyword>
<dbReference type="SUPFAM" id="SSF53335">
    <property type="entry name" value="S-adenosyl-L-methionine-dependent methyltransferases"/>
    <property type="match status" value="1"/>
</dbReference>
<dbReference type="InterPro" id="IPR029063">
    <property type="entry name" value="SAM-dependent_MTases_sf"/>
</dbReference>
<dbReference type="Gene3D" id="3.40.50.150">
    <property type="entry name" value="Vaccinia Virus protein VP39"/>
    <property type="match status" value="1"/>
</dbReference>